<dbReference type="PANTHER" id="PTHR44942:SF4">
    <property type="entry name" value="METHYLTRANSFERASE TYPE 11 DOMAIN-CONTAINING PROTEIN"/>
    <property type="match status" value="1"/>
</dbReference>
<dbReference type="CDD" id="cd02440">
    <property type="entry name" value="AdoMet_MTases"/>
    <property type="match status" value="1"/>
</dbReference>
<keyword evidence="3" id="KW-0808">Transferase</keyword>
<comment type="caution">
    <text evidence="5">The sequence shown here is derived from an EMBL/GenBank/DDBJ whole genome shotgun (WGS) entry which is preliminary data.</text>
</comment>
<dbReference type="GO" id="GO:0032259">
    <property type="term" value="P:methylation"/>
    <property type="evidence" value="ECO:0007669"/>
    <property type="project" value="UniProtKB-KW"/>
</dbReference>
<evidence type="ECO:0000259" key="4">
    <source>
        <dbReference type="Pfam" id="PF08241"/>
    </source>
</evidence>
<dbReference type="AlphaFoldDB" id="A0AAW9K5C9"/>
<reference evidence="5" key="1">
    <citation type="submission" date="2023-08" db="EMBL/GenBank/DDBJ databases">
        <title>Genomic characterization of piscicolin 126 produced by Carnobacterium maltaromaticum CM22 strain isolated from salmon (Salmo salar).</title>
        <authorList>
            <person name="Gonzalez-Gragera E."/>
            <person name="Garcia-Lopez J.D."/>
            <person name="Teso-Perez C."/>
            <person name="Gimenez-Hernandez I."/>
            <person name="Peralta-Sanchez J.M."/>
            <person name="Valdivia E."/>
            <person name="Montalban-Lopez M."/>
            <person name="Martin-Platero A.M."/>
            <person name="Banos A."/>
            <person name="Martinez-Bueno M."/>
        </authorList>
    </citation>
    <scope>NUCLEOTIDE SEQUENCE</scope>
    <source>
        <strain evidence="5">CM22</strain>
    </source>
</reference>
<proteinExistence type="inferred from homology"/>
<sequence length="206" mass="24129">MTLLIIFLLIISLYVLYKQLLKQSIQPSGGIGSLMMKLWNNVYLPMAIWSLSFLKEKNFDNILDIGIGNGATTKYISTTFISDLIIGIDISDKAIEQAKFLNSNYNITYEKKDIHKTQYPSDHFDLICAFQNHFHWTDLRESFLEVRRILSSDGIFIIGCEHAKIKYFLYNLKEKSSFEKYLNTLGLELIQMEQQKDWIFYKIKKI</sequence>
<dbReference type="InterPro" id="IPR013216">
    <property type="entry name" value="Methyltransf_11"/>
</dbReference>
<evidence type="ECO:0000256" key="2">
    <source>
        <dbReference type="ARBA" id="ARBA00022603"/>
    </source>
</evidence>
<dbReference type="SUPFAM" id="SSF53335">
    <property type="entry name" value="S-adenosyl-L-methionine-dependent methyltransferases"/>
    <property type="match status" value="1"/>
</dbReference>
<dbReference type="EMBL" id="JAVBVO010000003">
    <property type="protein sequence ID" value="MDZ5758582.1"/>
    <property type="molecule type" value="Genomic_DNA"/>
</dbReference>
<dbReference type="RefSeq" id="WP_201731602.1">
    <property type="nucleotide sequence ID" value="NZ_CAJGUR010000058.1"/>
</dbReference>
<dbReference type="PANTHER" id="PTHR44942">
    <property type="entry name" value="METHYLTRANSF_11 DOMAIN-CONTAINING PROTEIN"/>
    <property type="match status" value="1"/>
</dbReference>
<accession>A0AAW9K5C9</accession>
<dbReference type="Proteomes" id="UP001290462">
    <property type="component" value="Unassembled WGS sequence"/>
</dbReference>
<dbReference type="InterPro" id="IPR051052">
    <property type="entry name" value="Diverse_substrate_MTase"/>
</dbReference>
<keyword evidence="2 5" id="KW-0489">Methyltransferase</keyword>
<evidence type="ECO:0000313" key="6">
    <source>
        <dbReference type="Proteomes" id="UP001290462"/>
    </source>
</evidence>
<evidence type="ECO:0000256" key="3">
    <source>
        <dbReference type="ARBA" id="ARBA00022679"/>
    </source>
</evidence>
<protein>
    <submittedName>
        <fullName evidence="5">Class I SAM-dependent methyltransferase</fullName>
    </submittedName>
</protein>
<organism evidence="5 6">
    <name type="scientific">Carnobacterium maltaromaticum</name>
    <name type="common">Carnobacterium piscicola</name>
    <dbReference type="NCBI Taxonomy" id="2751"/>
    <lineage>
        <taxon>Bacteria</taxon>
        <taxon>Bacillati</taxon>
        <taxon>Bacillota</taxon>
        <taxon>Bacilli</taxon>
        <taxon>Lactobacillales</taxon>
        <taxon>Carnobacteriaceae</taxon>
        <taxon>Carnobacterium</taxon>
    </lineage>
</organism>
<dbReference type="InterPro" id="IPR029063">
    <property type="entry name" value="SAM-dependent_MTases_sf"/>
</dbReference>
<comment type="similarity">
    <text evidence="1">Belongs to the methyltransferase superfamily.</text>
</comment>
<feature type="domain" description="Methyltransferase type 11" evidence="4">
    <location>
        <begin position="63"/>
        <end position="158"/>
    </location>
</feature>
<evidence type="ECO:0000256" key="1">
    <source>
        <dbReference type="ARBA" id="ARBA00008361"/>
    </source>
</evidence>
<evidence type="ECO:0000313" key="5">
    <source>
        <dbReference type="EMBL" id="MDZ5758582.1"/>
    </source>
</evidence>
<name>A0AAW9K5C9_CARML</name>
<dbReference type="Gene3D" id="3.40.50.150">
    <property type="entry name" value="Vaccinia Virus protein VP39"/>
    <property type="match status" value="1"/>
</dbReference>
<gene>
    <name evidence="5" type="ORF">RAK27_07870</name>
</gene>
<dbReference type="GO" id="GO:0008757">
    <property type="term" value="F:S-adenosylmethionine-dependent methyltransferase activity"/>
    <property type="evidence" value="ECO:0007669"/>
    <property type="project" value="InterPro"/>
</dbReference>
<dbReference type="Pfam" id="PF08241">
    <property type="entry name" value="Methyltransf_11"/>
    <property type="match status" value="1"/>
</dbReference>